<dbReference type="SUPFAM" id="SSF51182">
    <property type="entry name" value="RmlC-like cupins"/>
    <property type="match status" value="1"/>
</dbReference>
<feature type="domain" description="Cupin type-2" evidence="1">
    <location>
        <begin position="42"/>
        <end position="110"/>
    </location>
</feature>
<keyword evidence="3" id="KW-1185">Reference proteome</keyword>
<comment type="caution">
    <text evidence="2">The sequence shown here is derived from an EMBL/GenBank/DDBJ whole genome shotgun (WGS) entry which is preliminary data.</text>
</comment>
<dbReference type="InterPro" id="IPR053146">
    <property type="entry name" value="QDO-like"/>
</dbReference>
<dbReference type="InterPro" id="IPR011051">
    <property type="entry name" value="RmlC_Cupin_sf"/>
</dbReference>
<evidence type="ECO:0000313" key="2">
    <source>
        <dbReference type="EMBL" id="TVY51654.1"/>
    </source>
</evidence>
<proteinExistence type="predicted"/>
<dbReference type="PANTHER" id="PTHR36440">
    <property type="entry name" value="PUTATIVE (AFU_ORTHOLOGUE AFUA_8G07350)-RELATED"/>
    <property type="match status" value="1"/>
</dbReference>
<name>A0A7D8ULD5_9HELO</name>
<organism evidence="2 3">
    <name type="scientific">Lachnellula cervina</name>
    <dbReference type="NCBI Taxonomy" id="1316786"/>
    <lineage>
        <taxon>Eukaryota</taxon>
        <taxon>Fungi</taxon>
        <taxon>Dikarya</taxon>
        <taxon>Ascomycota</taxon>
        <taxon>Pezizomycotina</taxon>
        <taxon>Leotiomycetes</taxon>
        <taxon>Helotiales</taxon>
        <taxon>Lachnaceae</taxon>
        <taxon>Lachnellula</taxon>
    </lineage>
</organism>
<dbReference type="InterPro" id="IPR014710">
    <property type="entry name" value="RmlC-like_jellyroll"/>
</dbReference>
<dbReference type="Proteomes" id="UP000481288">
    <property type="component" value="Unassembled WGS sequence"/>
</dbReference>
<dbReference type="EMBL" id="QGMG01000766">
    <property type="protein sequence ID" value="TVY51654.1"/>
    <property type="molecule type" value="Genomic_DNA"/>
</dbReference>
<accession>A0A7D8ULD5</accession>
<dbReference type="PANTHER" id="PTHR36440:SF1">
    <property type="entry name" value="PUTATIVE (AFU_ORTHOLOGUE AFUA_8G07350)-RELATED"/>
    <property type="match status" value="1"/>
</dbReference>
<gene>
    <name evidence="2" type="ORF">LCER1_G006157</name>
</gene>
<dbReference type="AlphaFoldDB" id="A0A7D8ULD5"/>
<dbReference type="OrthoDB" id="4124983at2759"/>
<dbReference type="Pfam" id="PF07883">
    <property type="entry name" value="Cupin_2"/>
    <property type="match status" value="1"/>
</dbReference>
<reference evidence="2 3" key="1">
    <citation type="submission" date="2018-05" db="EMBL/GenBank/DDBJ databases">
        <title>Whole genome sequencing for identification of molecular markers to develop diagnostic detection tools for the regulated plant pathogen Lachnellula willkommii.</title>
        <authorList>
            <person name="Giroux E."/>
            <person name="Bilodeau G."/>
        </authorList>
    </citation>
    <scope>NUCLEOTIDE SEQUENCE [LARGE SCALE GENOMIC DNA]</scope>
    <source>
        <strain evidence="2 3">CBS 625.97</strain>
    </source>
</reference>
<dbReference type="Gene3D" id="2.60.120.10">
    <property type="entry name" value="Jelly Rolls"/>
    <property type="match status" value="1"/>
</dbReference>
<protein>
    <recommendedName>
        <fullName evidence="1">Cupin type-2 domain-containing protein</fullName>
    </recommendedName>
</protein>
<sequence length="155" mass="17055">MAGTTNITLVKTTEGEILEMGPVKIRIIEDGSNTDNRIGAVMLTIAPNTPGPALHWHRMHDETFLITKGKFRFTTDQGTHDASAGDYVVVPPKSIHTFANPFDEPAEFYNSFTPAYYVDYLRMMASEARSAPGGKLSREKAVEVMAQFATFPVDG</sequence>
<evidence type="ECO:0000313" key="3">
    <source>
        <dbReference type="Proteomes" id="UP000481288"/>
    </source>
</evidence>
<dbReference type="InterPro" id="IPR013096">
    <property type="entry name" value="Cupin_2"/>
</dbReference>
<evidence type="ECO:0000259" key="1">
    <source>
        <dbReference type="Pfam" id="PF07883"/>
    </source>
</evidence>